<feature type="domain" description="Neurotransmitter-gated ion-channel ligand-binding" evidence="2">
    <location>
        <begin position="29"/>
        <end position="116"/>
    </location>
</feature>
<dbReference type="PANTHER" id="PTHR18945">
    <property type="entry name" value="NEUROTRANSMITTER GATED ION CHANNEL"/>
    <property type="match status" value="1"/>
</dbReference>
<dbReference type="GO" id="GO:0016020">
    <property type="term" value="C:membrane"/>
    <property type="evidence" value="ECO:0007669"/>
    <property type="project" value="InterPro"/>
</dbReference>
<dbReference type="WBParaSite" id="PSAMB.scaffold3696size17214.g22281.t1">
    <property type="protein sequence ID" value="PSAMB.scaffold3696size17214.g22281.t1"/>
    <property type="gene ID" value="PSAMB.scaffold3696size17214.g22281"/>
</dbReference>
<dbReference type="InterPro" id="IPR036734">
    <property type="entry name" value="Neur_chan_lig-bd_sf"/>
</dbReference>
<evidence type="ECO:0000259" key="2">
    <source>
        <dbReference type="Pfam" id="PF02931"/>
    </source>
</evidence>
<dbReference type="Gene3D" id="2.70.170.10">
    <property type="entry name" value="Neurotransmitter-gated ion-channel ligand-binding domain"/>
    <property type="match status" value="1"/>
</dbReference>
<sequence>MYFFGGLLLQVFVCFTSALQESNLNSSAERRLRDELLQGYDKNLRPLKDPKRALKVSINPSISGITKADEIDQSLKFFQWFPMVWHDEHLEWDPENYDGIKYLLLPSELLWIPDVFAFTM</sequence>
<accession>A0A914WC27</accession>
<dbReference type="GO" id="GO:0004888">
    <property type="term" value="F:transmembrane signaling receptor activity"/>
    <property type="evidence" value="ECO:0007669"/>
    <property type="project" value="InterPro"/>
</dbReference>
<organism evidence="3 4">
    <name type="scientific">Plectus sambesii</name>
    <dbReference type="NCBI Taxonomy" id="2011161"/>
    <lineage>
        <taxon>Eukaryota</taxon>
        <taxon>Metazoa</taxon>
        <taxon>Ecdysozoa</taxon>
        <taxon>Nematoda</taxon>
        <taxon>Chromadorea</taxon>
        <taxon>Plectida</taxon>
        <taxon>Plectina</taxon>
        <taxon>Plectoidea</taxon>
        <taxon>Plectidae</taxon>
        <taxon>Plectus</taxon>
    </lineage>
</organism>
<feature type="signal peptide" evidence="1">
    <location>
        <begin position="1"/>
        <end position="18"/>
    </location>
</feature>
<keyword evidence="3" id="KW-1185">Reference proteome</keyword>
<dbReference type="GO" id="GO:0005230">
    <property type="term" value="F:extracellular ligand-gated monoatomic ion channel activity"/>
    <property type="evidence" value="ECO:0007669"/>
    <property type="project" value="InterPro"/>
</dbReference>
<dbReference type="Pfam" id="PF02931">
    <property type="entry name" value="Neur_chan_LBD"/>
    <property type="match status" value="1"/>
</dbReference>
<dbReference type="AlphaFoldDB" id="A0A914WC27"/>
<evidence type="ECO:0000256" key="1">
    <source>
        <dbReference type="SAM" id="SignalP"/>
    </source>
</evidence>
<dbReference type="Proteomes" id="UP000887566">
    <property type="component" value="Unplaced"/>
</dbReference>
<name>A0A914WC27_9BILA</name>
<keyword evidence="1" id="KW-0732">Signal</keyword>
<dbReference type="InterPro" id="IPR006202">
    <property type="entry name" value="Neur_chan_lig-bd"/>
</dbReference>
<feature type="chain" id="PRO_5036987520" evidence="1">
    <location>
        <begin position="19"/>
        <end position="120"/>
    </location>
</feature>
<evidence type="ECO:0000313" key="3">
    <source>
        <dbReference type="Proteomes" id="UP000887566"/>
    </source>
</evidence>
<protein>
    <submittedName>
        <fullName evidence="4">Neurotransmitter-gated ion-channel ligand-binding domain-containing protein</fullName>
    </submittedName>
</protein>
<reference evidence="4" key="1">
    <citation type="submission" date="2022-11" db="UniProtKB">
        <authorList>
            <consortium name="WormBaseParasite"/>
        </authorList>
    </citation>
    <scope>IDENTIFICATION</scope>
</reference>
<evidence type="ECO:0000313" key="4">
    <source>
        <dbReference type="WBParaSite" id="PSAMB.scaffold3696size17214.g22281.t1"/>
    </source>
</evidence>
<dbReference type="InterPro" id="IPR006201">
    <property type="entry name" value="Neur_channel"/>
</dbReference>
<dbReference type="SUPFAM" id="SSF63712">
    <property type="entry name" value="Nicotinic receptor ligand binding domain-like"/>
    <property type="match status" value="1"/>
</dbReference>
<proteinExistence type="predicted"/>